<evidence type="ECO:0000256" key="7">
    <source>
        <dbReference type="ARBA" id="ARBA00022692"/>
    </source>
</evidence>
<comment type="caution">
    <text evidence="15">The sequence shown here is derived from an EMBL/GenBank/DDBJ whole genome shotgun (WGS) entry which is preliminary data.</text>
</comment>
<evidence type="ECO:0000256" key="5">
    <source>
        <dbReference type="ARBA" id="ARBA00022516"/>
    </source>
</evidence>
<keyword evidence="12 14" id="KW-0472">Membrane</keyword>
<dbReference type="EMBL" id="JAVFWL010000001">
    <property type="protein sequence ID" value="KAK6728253.1"/>
    <property type="molecule type" value="Genomic_DNA"/>
</dbReference>
<dbReference type="EC" id="2.3.1.-" evidence="14"/>
<feature type="transmembrane region" description="Helical" evidence="14">
    <location>
        <begin position="86"/>
        <end position="104"/>
    </location>
</feature>
<proteinExistence type="inferred from homology"/>
<evidence type="ECO:0000256" key="9">
    <source>
        <dbReference type="ARBA" id="ARBA00022824"/>
    </source>
</evidence>
<comment type="subcellular location">
    <subcellularLocation>
        <location evidence="1 14">Endoplasmic reticulum membrane</location>
        <topology evidence="1 14">Multi-pass membrane protein</topology>
    </subcellularLocation>
</comment>
<comment type="pathway">
    <text evidence="3">Lipid metabolism.</text>
</comment>
<evidence type="ECO:0000256" key="14">
    <source>
        <dbReference type="RuleBase" id="RU367023"/>
    </source>
</evidence>
<accession>A0ABR1BT32</accession>
<keyword evidence="16" id="KW-1185">Reference proteome</keyword>
<evidence type="ECO:0000313" key="15">
    <source>
        <dbReference type="EMBL" id="KAK6728253.1"/>
    </source>
</evidence>
<keyword evidence="11" id="KW-0443">Lipid metabolism</keyword>
<protein>
    <recommendedName>
        <fullName evidence="14">Acyltransferase</fullName>
        <ecNumber evidence="14">2.3.1.-</ecNumber>
    </recommendedName>
</protein>
<evidence type="ECO:0000256" key="6">
    <source>
        <dbReference type="ARBA" id="ARBA00022679"/>
    </source>
</evidence>
<keyword evidence="7 14" id="KW-0812">Transmembrane</keyword>
<evidence type="ECO:0000256" key="13">
    <source>
        <dbReference type="ARBA" id="ARBA00023315"/>
    </source>
</evidence>
<dbReference type="CDD" id="cd07987">
    <property type="entry name" value="LPLAT_MGAT-like"/>
    <property type="match status" value="1"/>
</dbReference>
<dbReference type="InterPro" id="IPR007130">
    <property type="entry name" value="DAGAT"/>
</dbReference>
<evidence type="ECO:0000256" key="4">
    <source>
        <dbReference type="ARBA" id="ARBA00005420"/>
    </source>
</evidence>
<dbReference type="PANTHER" id="PTHR12317">
    <property type="entry name" value="DIACYLGLYCEROL O-ACYLTRANSFERASE"/>
    <property type="match status" value="1"/>
</dbReference>
<dbReference type="Proteomes" id="UP001303046">
    <property type="component" value="Unassembled WGS sequence"/>
</dbReference>
<keyword evidence="9 14" id="KW-0256">Endoplasmic reticulum</keyword>
<name>A0ABR1BT32_NECAM</name>
<keyword evidence="13" id="KW-0012">Acyltransferase</keyword>
<keyword evidence="10 14" id="KW-1133">Transmembrane helix</keyword>
<comment type="caution">
    <text evidence="14">Lacks conserved residue(s) required for the propagation of feature annotation.</text>
</comment>
<comment type="pathway">
    <text evidence="2">Glycerolipid metabolism; triacylglycerol biosynthesis.</text>
</comment>
<evidence type="ECO:0000256" key="10">
    <source>
        <dbReference type="ARBA" id="ARBA00022989"/>
    </source>
</evidence>
<dbReference type="Pfam" id="PF03982">
    <property type="entry name" value="DAGAT"/>
    <property type="match status" value="1"/>
</dbReference>
<evidence type="ECO:0000256" key="11">
    <source>
        <dbReference type="ARBA" id="ARBA00023098"/>
    </source>
</evidence>
<evidence type="ECO:0000256" key="1">
    <source>
        <dbReference type="ARBA" id="ARBA00004477"/>
    </source>
</evidence>
<keyword evidence="6 14" id="KW-0808">Transferase</keyword>
<evidence type="ECO:0000256" key="8">
    <source>
        <dbReference type="ARBA" id="ARBA00022798"/>
    </source>
</evidence>
<keyword evidence="5" id="KW-0444">Lipid biosynthesis</keyword>
<evidence type="ECO:0000313" key="16">
    <source>
        <dbReference type="Proteomes" id="UP001303046"/>
    </source>
</evidence>
<organism evidence="15 16">
    <name type="scientific">Necator americanus</name>
    <name type="common">Human hookworm</name>
    <dbReference type="NCBI Taxonomy" id="51031"/>
    <lineage>
        <taxon>Eukaryota</taxon>
        <taxon>Metazoa</taxon>
        <taxon>Ecdysozoa</taxon>
        <taxon>Nematoda</taxon>
        <taxon>Chromadorea</taxon>
        <taxon>Rhabditida</taxon>
        <taxon>Rhabditina</taxon>
        <taxon>Rhabditomorpha</taxon>
        <taxon>Strongyloidea</taxon>
        <taxon>Ancylostomatidae</taxon>
        <taxon>Bunostominae</taxon>
        <taxon>Necator</taxon>
    </lineage>
</organism>
<comment type="similarity">
    <text evidence="4 14">Belongs to the diacylglycerol acyltransferase family.</text>
</comment>
<reference evidence="15 16" key="1">
    <citation type="submission" date="2023-08" db="EMBL/GenBank/DDBJ databases">
        <title>A Necator americanus chromosomal reference genome.</title>
        <authorList>
            <person name="Ilik V."/>
            <person name="Petrzelkova K.J."/>
            <person name="Pardy F."/>
            <person name="Fuh T."/>
            <person name="Niatou-Singa F.S."/>
            <person name="Gouil Q."/>
            <person name="Baker L."/>
            <person name="Ritchie M.E."/>
            <person name="Jex A.R."/>
            <person name="Gazzola D."/>
            <person name="Li H."/>
            <person name="Toshio Fujiwara R."/>
            <person name="Zhan B."/>
            <person name="Aroian R.V."/>
            <person name="Pafco B."/>
            <person name="Schwarz E.M."/>
        </authorList>
    </citation>
    <scope>NUCLEOTIDE SEQUENCE [LARGE SCALE GENOMIC DNA]</scope>
    <source>
        <strain evidence="15 16">Aroian</strain>
        <tissue evidence="15">Whole animal</tissue>
    </source>
</reference>
<evidence type="ECO:0000256" key="12">
    <source>
        <dbReference type="ARBA" id="ARBA00023136"/>
    </source>
</evidence>
<keyword evidence="8" id="KW-0319">Glycerol metabolism</keyword>
<gene>
    <name evidence="15" type="primary">Necator_chrI.g1848</name>
    <name evidence="15" type="ORF">RB195_005722</name>
</gene>
<dbReference type="PANTHER" id="PTHR12317:SF0">
    <property type="entry name" value="ACYLTRANSFERASE"/>
    <property type="match status" value="1"/>
</dbReference>
<evidence type="ECO:0000256" key="3">
    <source>
        <dbReference type="ARBA" id="ARBA00005189"/>
    </source>
</evidence>
<sequence>MMDGLILHLRTSDLDETTKFLPSASFNTTSYPSVTITTYLDTLSARQPLINHISGKYQRDPQQLKIMKRILGVDFSPLAEPLDRQMITLGVLMHFLLTFPVTVFGLILPFFLIFTFQWHILLIYALWYLYDRKSPQNGGYPSKWVQSWRLNKWFAEYFPVSVHKTAELSTNQNYILGCHPHGIIGMGVYATFATEGTNKSEVFPGIQFLVCTLASNFNIMIRRELLLLGGFIDCSKESIRNVLSGEKKGKAVVIVVGGAEEALDAHPRMHKLKLASRKGFVKEALRAGASLVPVYSFGENDIYEQVENPKGSLIRRFQTWWKELTGVSMPFFYGRGLFQLNFGFLPYNRAIDVVVGAPIAVEQVAEPTNEDVDRVHKQYCDALTQLFDRYKTRFGVSKDTLLTIE</sequence>
<evidence type="ECO:0000256" key="2">
    <source>
        <dbReference type="ARBA" id="ARBA00004771"/>
    </source>
</evidence>